<feature type="compositionally biased region" description="Low complexity" evidence="1">
    <location>
        <begin position="260"/>
        <end position="269"/>
    </location>
</feature>
<evidence type="ECO:0000259" key="2">
    <source>
        <dbReference type="Pfam" id="PF25817"/>
    </source>
</evidence>
<feature type="compositionally biased region" description="Basic and acidic residues" evidence="1">
    <location>
        <begin position="847"/>
        <end position="865"/>
    </location>
</feature>
<feature type="compositionally biased region" description="Basic and acidic residues" evidence="1">
    <location>
        <begin position="700"/>
        <end position="715"/>
    </location>
</feature>
<feature type="compositionally biased region" description="Low complexity" evidence="1">
    <location>
        <begin position="732"/>
        <end position="745"/>
    </location>
</feature>
<proteinExistence type="predicted"/>
<feature type="compositionally biased region" description="Acidic residues" evidence="1">
    <location>
        <begin position="1028"/>
        <end position="1042"/>
    </location>
</feature>
<feature type="compositionally biased region" description="Polar residues" evidence="1">
    <location>
        <begin position="772"/>
        <end position="787"/>
    </location>
</feature>
<reference evidence="3" key="1">
    <citation type="journal article" date="2008" name="Nature">
        <title>The amphioxus genome and the evolution of the chordate karyotype.</title>
        <authorList>
            <consortium name="US DOE Joint Genome Institute (JGI-PGF)"/>
            <person name="Putnam N.H."/>
            <person name="Butts T."/>
            <person name="Ferrier D.E.K."/>
            <person name="Furlong R.F."/>
            <person name="Hellsten U."/>
            <person name="Kawashima T."/>
            <person name="Robinson-Rechavi M."/>
            <person name="Shoguchi E."/>
            <person name="Terry A."/>
            <person name="Yu J.-K."/>
            <person name="Benito-Gutierrez E.L."/>
            <person name="Dubchak I."/>
            <person name="Garcia-Fernandez J."/>
            <person name="Gibson-Brown J.J."/>
            <person name="Grigoriev I.V."/>
            <person name="Horton A.C."/>
            <person name="de Jong P.J."/>
            <person name="Jurka J."/>
            <person name="Kapitonov V.V."/>
            <person name="Kohara Y."/>
            <person name="Kuroki Y."/>
            <person name="Lindquist E."/>
            <person name="Lucas S."/>
            <person name="Osoegawa K."/>
            <person name="Pennacchio L.A."/>
            <person name="Salamov A.A."/>
            <person name="Satou Y."/>
            <person name="Sauka-Spengler T."/>
            <person name="Schmutz J."/>
            <person name="Shin-I T."/>
            <person name="Toyoda A."/>
            <person name="Bronner-Fraser M."/>
            <person name="Fujiyama A."/>
            <person name="Holland L.Z."/>
            <person name="Holland P.W.H."/>
            <person name="Satoh N."/>
            <person name="Rokhsar D.S."/>
        </authorList>
    </citation>
    <scope>NUCLEOTIDE SEQUENCE [LARGE SCALE GENOMIC DNA]</scope>
    <source>
        <strain evidence="3">S238N-H82</strain>
        <tissue evidence="3">Testes</tissue>
    </source>
</reference>
<dbReference type="InterPro" id="IPR057881">
    <property type="entry name" value="ICE1_C"/>
</dbReference>
<feature type="compositionally biased region" description="Basic and acidic residues" evidence="1">
    <location>
        <begin position="746"/>
        <end position="756"/>
    </location>
</feature>
<feature type="compositionally biased region" description="Low complexity" evidence="1">
    <location>
        <begin position="233"/>
        <end position="243"/>
    </location>
</feature>
<feature type="compositionally biased region" description="Polar residues" evidence="1">
    <location>
        <begin position="631"/>
        <end position="640"/>
    </location>
</feature>
<feature type="compositionally biased region" description="Basic residues" evidence="1">
    <location>
        <begin position="188"/>
        <end position="201"/>
    </location>
</feature>
<sequence length="2164" mass="240012">MPGLEVPNWCEGCAGCQALRKELQDKEAEHKRVWLAVKQRVISTEHCETLQMQLDSALKEMEPLKKRKQELEESQQKCKAEVEEARDRIRASEGLCQQYREVIKKFEDEEAEREANNSNEKKVSTAKLQEDLAKLKADLASEKRKNRGLERELDRAKVMIDGLQEQNSKIQQQDGTSAHVPVITPAKQTRRSHNTRTRTPKRAAPPPASAMSCSNTPSDEEEMDWSNVTKRGVMSPVMLMSPLSPLPPTPAPCRREDRFSSTSDSSADNSDMDDDADRIENELLGGTDMDVVDDDANDPPKLSPVKNNSRNRPSRPNAVKPTVNVTDEKGKTAVKWSPRDCINSSSPQKLTRERSQVPSRGGKRGRGRPPLRRAAKAKAETEEKATPPKESSKEFIENDCRSWFGEVEDLSDSESDSSPEKDQESETKVKDGAEDLVSPSRKARLCSASGSLSEEEITEEERKTRGKVEVPISPKTTKTPGATPSRYPLRSRSQDSVKQDQTDDDASSRKKNKSESDTCDRLVVKKVKSPRAQYALRSRYGSKTDKVDERIEPEDTYNKTNIVNEITDTLLEQTARKDLDEKDKKEKESVDNTKLNNSIEEEESDKVEEVKVHCEEDNKESSGLDKICSSEVENNTNSEPKISLPHMDLPDASSVKEEPSNIISAESDQEAEEQPRSDSPEFRRPLTRSQRHGGKVNPGGRRDSSSSDREGDVSPKRVTRLQTKLISPLPGPSSRTRSRSSSSEKSLSDVDAKDNIPKGGTPRRSTRKSERASLSSEKTTNTHTQKSVAKPAIPKKSPKCLGMEDTARDRKLEGGVSDKEKCTTQTNITPVLDIAPQMVTEKTVPKAELHNNSKHQMSKEEENKKSSKVCAKEIPASNTRHPINKVAVVLLEPLDKPSQRTELQRVMPSAVEQQNVGQGRELCTGEISAEKNNVTAVEQVANAGELPGQATKDGNTSHTTDQQISQEPHVQVSIDELSDQLRKEGSTKDNPIQEVPKEIELNDELPDQVKQNDNSNLVVAEEQELACDEDTMEEGELSESETEVTHGAQNRAVNAQEHQGAAEVFIREQPGVSLPERVSPHVSNRSSRSSLSTSPVSPLPPSPFESLALSPLPVSPFLLEAPISPLPPSPWGRSASPGLSPSQQVPISPLRETPLPPVVSPLQVTPRGEDGTSQSASSKDATSPTTENPHPSPCVFRSVAPKGAVQVKPKANRGRGAARSLSMNNSSKKRAILFVQSEKTAWRSGKKSTTVQDKQKSAKGNPRPTTLPVKPNNQQLKSKPGNASNSKTGEENANKTFDTPSCSQNGQEVTKEITATPEESSRQTLKQTKTERKKKGQSFPLQDKEKEKKTPGMSREKEEDPHERIKGGESNISEVLNAAEHLVVQKDVPAVSDTNKRRLDGDIEDGEITGESDDEGLEGRAVKRLKTGPTDKLTADHVLQYMSNTQGGATLTGAVNIIMEYILQSEGARVDLFPAVKTMCETGSKLPIMTTAEMAILGRVTYLAKLVKWKGLVNRVSRALSTEIRRNIRTEHLLATCRLYTGLCRLTGNLEPVRILVYDILREKLFSPVDRVLTIVSVWPLVLQRSGPALEDGPMSHVIELVLMSQDIKEDLKSCFKSLYQWKDVKDGDVNSLAERLVELLQRKESAQLLTNTAKVKYPCLNPLMYETAKALELLASHQSWHWTHDYLIQNLLLPVLQKWRETKSTPRPRSIKSTVPHGTVVAIMQVIGGIGRVGLLEDQSSVNQLQQVVIRMLTEAEKSQNSVPWGIQIAAAFSLVQLSPSNPSHTLTALQTWMKLPRPALPDYLTILLTLRQPVYTMGYREIIKSPVNSHEFKRSFLCTHQLVDRVLPRRQLTVFKGNRQPKAMDEVEKTKTNFSAMNRITHSKDDHTNFQTSTKVAGEIIKGNIVVWEKAERKHSFRHPKQSNVDVSRKATLNPGARASKLENVGRQPRPVSTPATDTQAQMSGNHCGKPLSTTRSAPPAIGSSWRTQLPQLFLLYQQQLCASYRPSAKPPPVPVPVVPLVPDSCSGSRRTRRHSTGRRMSVASTATCSAFDQSIRPQHSHGKPRQRAKGGRRLSLHSAEGRKDLDQGSMGTWAVRRFLRRSLPDEILEDHEAQDETILEKLPFVTTLKDFPRSSKKLARRNSISLKDIGTEAKLSKGISN</sequence>
<feature type="region of interest" description="Disordered" evidence="1">
    <location>
        <begin position="570"/>
        <end position="821"/>
    </location>
</feature>
<feature type="region of interest" description="Disordered" evidence="1">
    <location>
        <begin position="944"/>
        <end position="968"/>
    </location>
</feature>
<feature type="compositionally biased region" description="Polar residues" evidence="1">
    <location>
        <begin position="1271"/>
        <end position="1287"/>
    </location>
</feature>
<feature type="region of interest" description="Disordered" evidence="1">
    <location>
        <begin position="2056"/>
        <end position="2090"/>
    </location>
</feature>
<feature type="compositionally biased region" description="Basic and acidic residues" evidence="1">
    <location>
        <begin position="574"/>
        <end position="591"/>
    </location>
</feature>
<evidence type="ECO:0000256" key="1">
    <source>
        <dbReference type="SAM" id="MobiDB-lite"/>
    </source>
</evidence>
<feature type="region of interest" description="Disordered" evidence="1">
    <location>
        <begin position="1396"/>
        <end position="1418"/>
    </location>
</feature>
<feature type="region of interest" description="Disordered" evidence="1">
    <location>
        <begin position="1129"/>
        <end position="1224"/>
    </location>
</feature>
<feature type="compositionally biased region" description="Acidic residues" evidence="1">
    <location>
        <begin position="1402"/>
        <end position="1416"/>
    </location>
</feature>
<feature type="compositionally biased region" description="Basic and acidic residues" evidence="1">
    <location>
        <begin position="418"/>
        <end position="433"/>
    </location>
</feature>
<feature type="compositionally biased region" description="Polar residues" evidence="1">
    <location>
        <begin position="952"/>
        <end position="968"/>
    </location>
</feature>
<dbReference type="EMBL" id="GG666490">
    <property type="protein sequence ID" value="EEN63597.1"/>
    <property type="molecule type" value="Genomic_DNA"/>
</dbReference>
<evidence type="ECO:0000313" key="3">
    <source>
        <dbReference type="EMBL" id="EEN63597.1"/>
    </source>
</evidence>
<feature type="region of interest" description="Disordered" evidence="1">
    <location>
        <begin position="2027"/>
        <end position="2046"/>
    </location>
</feature>
<dbReference type="PANTHER" id="PTHR11852:SF4">
    <property type="entry name" value="LITTLE ELONGATION COMPLEX SUBUNIT 1"/>
    <property type="match status" value="1"/>
</dbReference>
<feature type="region of interest" description="Disordered" evidence="1">
    <location>
        <begin position="167"/>
        <end position="555"/>
    </location>
</feature>
<feature type="compositionally biased region" description="Polar residues" evidence="1">
    <location>
        <begin position="1294"/>
        <end position="1308"/>
    </location>
</feature>
<feature type="region of interest" description="Disordered" evidence="1">
    <location>
        <begin position="1935"/>
        <end position="1983"/>
    </location>
</feature>
<feature type="compositionally biased region" description="Basic residues" evidence="1">
    <location>
        <begin position="685"/>
        <end position="694"/>
    </location>
</feature>
<feature type="compositionally biased region" description="Basic and acidic residues" evidence="1">
    <location>
        <begin position="673"/>
        <end position="684"/>
    </location>
</feature>
<feature type="compositionally biased region" description="Polar residues" evidence="1">
    <location>
        <begin position="1171"/>
        <end position="1189"/>
    </location>
</feature>
<feature type="compositionally biased region" description="Basic and acidic residues" evidence="1">
    <location>
        <begin position="513"/>
        <end position="523"/>
    </location>
</feature>
<name>C3Y7U2_BRAFL</name>
<feature type="region of interest" description="Disordered" evidence="1">
    <location>
        <begin position="1237"/>
        <end position="1368"/>
    </location>
</feature>
<feature type="compositionally biased region" description="Basic residues" evidence="1">
    <location>
        <begin position="361"/>
        <end position="376"/>
    </location>
</feature>
<dbReference type="eggNOG" id="ENOG502QX8H">
    <property type="taxonomic scope" value="Eukaryota"/>
</dbReference>
<protein>
    <recommendedName>
        <fullName evidence="2">Little elongation complex subunit 1 C-terminal domain-containing protein</fullName>
    </recommendedName>
</protein>
<feature type="compositionally biased region" description="Basic and acidic residues" evidence="1">
    <location>
        <begin position="377"/>
        <end position="400"/>
    </location>
</feature>
<feature type="compositionally biased region" description="Low complexity" evidence="1">
    <location>
        <begin position="1080"/>
        <end position="1096"/>
    </location>
</feature>
<dbReference type="InParanoid" id="C3Y7U2"/>
<dbReference type="PANTHER" id="PTHR11852">
    <property type="entry name" value="PLATELET-ACTIVATING FACTOR ACETYLHYDROLASE"/>
    <property type="match status" value="1"/>
</dbReference>
<feature type="compositionally biased region" description="Acidic residues" evidence="1">
    <location>
        <begin position="406"/>
        <end position="417"/>
    </location>
</feature>
<feature type="compositionally biased region" description="Basic and acidic residues" evidence="1">
    <location>
        <begin position="805"/>
        <end position="821"/>
    </location>
</feature>
<feature type="compositionally biased region" description="Basic residues" evidence="1">
    <location>
        <begin position="2061"/>
        <end position="2078"/>
    </location>
</feature>
<feature type="compositionally biased region" description="Polar residues" evidence="1">
    <location>
        <begin position="167"/>
        <end position="176"/>
    </location>
</feature>
<feature type="compositionally biased region" description="Low complexity" evidence="1">
    <location>
        <begin position="303"/>
        <end position="317"/>
    </location>
</feature>
<feature type="domain" description="Little elongation complex subunit 1 C-terminal" evidence="2">
    <location>
        <begin position="1615"/>
        <end position="1804"/>
    </location>
</feature>
<feature type="compositionally biased region" description="Basic and acidic residues" evidence="1">
    <location>
        <begin position="607"/>
        <end position="623"/>
    </location>
</feature>
<feature type="region of interest" description="Disordered" evidence="1">
    <location>
        <begin position="847"/>
        <end position="866"/>
    </location>
</feature>
<feature type="compositionally biased region" description="Basic and acidic residues" evidence="1">
    <location>
        <begin position="1342"/>
        <end position="1367"/>
    </location>
</feature>
<feature type="region of interest" description="Disordered" evidence="1">
    <location>
        <begin position="1067"/>
        <end position="1102"/>
    </location>
</feature>
<accession>C3Y7U2</accession>
<feature type="compositionally biased region" description="Basic and acidic residues" evidence="1">
    <location>
        <begin position="492"/>
        <end position="501"/>
    </location>
</feature>
<feature type="region of interest" description="Disordered" evidence="1">
    <location>
        <begin position="1028"/>
        <end position="1048"/>
    </location>
</feature>
<gene>
    <name evidence="3" type="ORF">BRAFLDRAFT_71465</name>
</gene>
<feature type="compositionally biased region" description="Polar residues" evidence="1">
    <location>
        <begin position="1137"/>
        <end position="1146"/>
    </location>
</feature>
<organism>
    <name type="scientific">Branchiostoma floridae</name>
    <name type="common">Florida lancelet</name>
    <name type="synonym">Amphioxus</name>
    <dbReference type="NCBI Taxonomy" id="7739"/>
    <lineage>
        <taxon>Eukaryota</taxon>
        <taxon>Metazoa</taxon>
        <taxon>Chordata</taxon>
        <taxon>Cephalochordata</taxon>
        <taxon>Leptocardii</taxon>
        <taxon>Amphioxiformes</taxon>
        <taxon>Branchiostomatidae</taxon>
        <taxon>Branchiostoma</taxon>
    </lineage>
</organism>
<dbReference type="Pfam" id="PF25817">
    <property type="entry name" value="ICE1_C"/>
    <property type="match status" value="1"/>
</dbReference>
<feature type="compositionally biased region" description="Polar residues" evidence="1">
    <location>
        <begin position="1956"/>
        <end position="1967"/>
    </location>
</feature>